<name>A0A517NM31_9BACT</name>
<accession>A0A517NM31</accession>
<dbReference type="OrthoDB" id="243535at2"/>
<dbReference type="CDD" id="cd00077">
    <property type="entry name" value="HDc"/>
    <property type="match status" value="1"/>
</dbReference>
<proteinExistence type="predicted"/>
<dbReference type="NCBIfam" id="TIGR00277">
    <property type="entry name" value="HDIG"/>
    <property type="match status" value="1"/>
</dbReference>
<dbReference type="InterPro" id="IPR052340">
    <property type="entry name" value="RNase_Y/CdgJ"/>
</dbReference>
<dbReference type="EMBL" id="CP036526">
    <property type="protein sequence ID" value="QDT08195.1"/>
    <property type="molecule type" value="Genomic_DNA"/>
</dbReference>
<organism evidence="2 3">
    <name type="scientific">Stieleria marina</name>
    <dbReference type="NCBI Taxonomy" id="1930275"/>
    <lineage>
        <taxon>Bacteria</taxon>
        <taxon>Pseudomonadati</taxon>
        <taxon>Planctomycetota</taxon>
        <taxon>Planctomycetia</taxon>
        <taxon>Pirellulales</taxon>
        <taxon>Pirellulaceae</taxon>
        <taxon>Stieleria</taxon>
    </lineage>
</organism>
<dbReference type="SMART" id="SM00471">
    <property type="entry name" value="HDc"/>
    <property type="match status" value="1"/>
</dbReference>
<dbReference type="Pfam" id="PF08668">
    <property type="entry name" value="HDOD"/>
    <property type="match status" value="1"/>
</dbReference>
<dbReference type="Gene3D" id="1.10.3210.10">
    <property type="entry name" value="Hypothetical protein af1432"/>
    <property type="match status" value="1"/>
</dbReference>
<sequence>MFDLGTELNRAREVPELGVGVIWGKAIMLHRVEDKRRLEKVIEEHLKKAPELRPFPEAVTRLLSACRDTDSTSKDIESIIACDPSLSVKILRLANSPLFCPARDVHSIVHAVTLLGRSKIKSIALSAVAADMLLVGDVAKKQRQELWDHSVGCAAVASSLAKYVAGVQRDDVFLAGIFHDVGKLLFYDVVASEYDELTSDYLGRALIEEEQFLFGTTHESIGVTAANRWGLPDELLAAIGWHHRPEDNPFGHPHALIISVADDMARKWGIGSRPIPEIDLDEEVLQTIKVCEDDLAGIKNEAVEVLSQTLNLAVA</sequence>
<evidence type="ECO:0000313" key="2">
    <source>
        <dbReference type="EMBL" id="QDT08195.1"/>
    </source>
</evidence>
<evidence type="ECO:0000313" key="3">
    <source>
        <dbReference type="Proteomes" id="UP000319817"/>
    </source>
</evidence>
<keyword evidence="3" id="KW-1185">Reference proteome</keyword>
<dbReference type="AlphaFoldDB" id="A0A517NM31"/>
<dbReference type="PANTHER" id="PTHR33525:SF3">
    <property type="entry name" value="RIBONUCLEASE Y"/>
    <property type="match status" value="1"/>
</dbReference>
<reference evidence="2 3" key="1">
    <citation type="submission" date="2019-02" db="EMBL/GenBank/DDBJ databases">
        <title>Deep-cultivation of Planctomycetes and their phenomic and genomic characterization uncovers novel biology.</title>
        <authorList>
            <person name="Wiegand S."/>
            <person name="Jogler M."/>
            <person name="Boedeker C."/>
            <person name="Pinto D."/>
            <person name="Vollmers J."/>
            <person name="Rivas-Marin E."/>
            <person name="Kohn T."/>
            <person name="Peeters S.H."/>
            <person name="Heuer A."/>
            <person name="Rast P."/>
            <person name="Oberbeckmann S."/>
            <person name="Bunk B."/>
            <person name="Jeske O."/>
            <person name="Meyerdierks A."/>
            <person name="Storesund J.E."/>
            <person name="Kallscheuer N."/>
            <person name="Luecker S."/>
            <person name="Lage O.M."/>
            <person name="Pohl T."/>
            <person name="Merkel B.J."/>
            <person name="Hornburger P."/>
            <person name="Mueller R.-W."/>
            <person name="Bruemmer F."/>
            <person name="Labrenz M."/>
            <person name="Spormann A.M."/>
            <person name="Op den Camp H."/>
            <person name="Overmann J."/>
            <person name="Amann R."/>
            <person name="Jetten M.S.M."/>
            <person name="Mascher T."/>
            <person name="Medema M.H."/>
            <person name="Devos D.P."/>
            <person name="Kaster A.-K."/>
            <person name="Ovreas L."/>
            <person name="Rohde M."/>
            <person name="Galperin M.Y."/>
            <person name="Jogler C."/>
        </authorList>
    </citation>
    <scope>NUCLEOTIDE SEQUENCE [LARGE SCALE GENOMIC DNA]</scope>
    <source>
        <strain evidence="2 3">K23_9</strain>
    </source>
</reference>
<evidence type="ECO:0000259" key="1">
    <source>
        <dbReference type="PROSITE" id="PS51833"/>
    </source>
</evidence>
<gene>
    <name evidence="2" type="ORF">K239x_01280</name>
</gene>
<dbReference type="SUPFAM" id="SSF109604">
    <property type="entry name" value="HD-domain/PDEase-like"/>
    <property type="match status" value="1"/>
</dbReference>
<dbReference type="InterPro" id="IPR003607">
    <property type="entry name" value="HD/PDEase_dom"/>
</dbReference>
<dbReference type="InterPro" id="IPR013976">
    <property type="entry name" value="HDOD"/>
</dbReference>
<feature type="domain" description="HDOD" evidence="1">
    <location>
        <begin position="52"/>
        <end position="245"/>
    </location>
</feature>
<dbReference type="InterPro" id="IPR006675">
    <property type="entry name" value="HDIG_dom"/>
</dbReference>
<protein>
    <submittedName>
        <fullName evidence="2">Phosphodiesterase</fullName>
    </submittedName>
</protein>
<dbReference type="PANTHER" id="PTHR33525">
    <property type="match status" value="1"/>
</dbReference>
<dbReference type="Proteomes" id="UP000319817">
    <property type="component" value="Chromosome"/>
</dbReference>
<dbReference type="PROSITE" id="PS51833">
    <property type="entry name" value="HDOD"/>
    <property type="match status" value="1"/>
</dbReference>